<gene>
    <name evidence="4" type="ORF">NYF23_12935</name>
</gene>
<reference evidence="4" key="1">
    <citation type="submission" date="2022-08" db="EMBL/GenBank/DDBJ databases">
        <title>Catabolic pathway analysis in culturable SAR92 clade bacteria reveals their overlooked roles in DMSP degradation in coastal seas.</title>
        <authorList>
            <person name="He X."/>
            <person name="Zhang X."/>
            <person name="Zhang Y."/>
        </authorList>
    </citation>
    <scope>NUCLEOTIDE SEQUENCE</scope>
    <source>
        <strain evidence="4">H455</strain>
    </source>
</reference>
<dbReference type="NCBIfam" id="NF038402">
    <property type="entry name" value="TroA_like"/>
    <property type="match status" value="1"/>
</dbReference>
<dbReference type="Proteomes" id="UP001059934">
    <property type="component" value="Chromosome"/>
</dbReference>
<feature type="signal peptide" evidence="2">
    <location>
        <begin position="1"/>
        <end position="24"/>
    </location>
</feature>
<dbReference type="InterPro" id="IPR050902">
    <property type="entry name" value="ABC_Transporter_SBP"/>
</dbReference>
<dbReference type="SUPFAM" id="SSF53807">
    <property type="entry name" value="Helical backbone' metal receptor"/>
    <property type="match status" value="1"/>
</dbReference>
<feature type="chain" id="PRO_5046879878" evidence="2">
    <location>
        <begin position="25"/>
        <end position="296"/>
    </location>
</feature>
<evidence type="ECO:0000256" key="2">
    <source>
        <dbReference type="SAM" id="SignalP"/>
    </source>
</evidence>
<proteinExistence type="predicted"/>
<organism evidence="4 5">
    <name type="scientific">SAR92 clade bacterium H455</name>
    <dbReference type="NCBI Taxonomy" id="2974818"/>
    <lineage>
        <taxon>Bacteria</taxon>
        <taxon>Pseudomonadati</taxon>
        <taxon>Pseudomonadota</taxon>
        <taxon>Gammaproteobacteria</taxon>
        <taxon>Cellvibrionales</taxon>
        <taxon>Porticoccaceae</taxon>
        <taxon>SAR92 clade</taxon>
    </lineage>
</organism>
<dbReference type="InterPro" id="IPR002491">
    <property type="entry name" value="ABC_transptr_periplasmic_BD"/>
</dbReference>
<dbReference type="PANTHER" id="PTHR30535:SF34">
    <property type="entry name" value="MOLYBDATE-BINDING PROTEIN MOLA"/>
    <property type="match status" value="1"/>
</dbReference>
<evidence type="ECO:0000313" key="4">
    <source>
        <dbReference type="EMBL" id="UVW34903.1"/>
    </source>
</evidence>
<dbReference type="CDD" id="cd01144">
    <property type="entry name" value="BtuF"/>
    <property type="match status" value="1"/>
</dbReference>
<dbReference type="InterPro" id="IPR054828">
    <property type="entry name" value="Vit_B12_bind_prot"/>
</dbReference>
<evidence type="ECO:0000256" key="1">
    <source>
        <dbReference type="ARBA" id="ARBA00022729"/>
    </source>
</evidence>
<dbReference type="PROSITE" id="PS50983">
    <property type="entry name" value="FE_B12_PBP"/>
    <property type="match status" value="1"/>
</dbReference>
<keyword evidence="5" id="KW-1185">Reference proteome</keyword>
<sequence>MKYLKHSFGLIVLLVAVLCSFSLAAEISVEDDFGNRLALEKPAQRIISLAPNITEVLFHIGAGEQIVGADEYSNYPEQAKGIMRVNNHAAANYELILSLQPDLVIAWQSGNGDKIINRIRLLGIPVFVIETRSLEDIPNLFTRFGVLSGHVENARQKAESFSQRLSLLRDQNSAKPEVRTFYQIWDEPLITLNGKHMVSSVIELCGGRNIFADAIPLVPYVNIESVVAADPQVIIAGGSKEEKPHWFNRWRKWGKISAVRDEHVYLIGADLMQRHSVRILDGAELMCDYLQRAREE</sequence>
<accession>A0ABY5TRH5</accession>
<dbReference type="Pfam" id="PF01497">
    <property type="entry name" value="Peripla_BP_2"/>
    <property type="match status" value="1"/>
</dbReference>
<dbReference type="PANTHER" id="PTHR30535">
    <property type="entry name" value="VITAMIN B12-BINDING PROTEIN"/>
    <property type="match status" value="1"/>
</dbReference>
<evidence type="ECO:0000259" key="3">
    <source>
        <dbReference type="PROSITE" id="PS50983"/>
    </source>
</evidence>
<keyword evidence="1 2" id="KW-0732">Signal</keyword>
<protein>
    <submittedName>
        <fullName evidence="4">Cobalamin-binding protein</fullName>
    </submittedName>
</protein>
<feature type="domain" description="Fe/B12 periplasmic-binding" evidence="3">
    <location>
        <begin position="45"/>
        <end position="296"/>
    </location>
</feature>
<dbReference type="Gene3D" id="3.40.50.1980">
    <property type="entry name" value="Nitrogenase molybdenum iron protein domain"/>
    <property type="match status" value="2"/>
</dbReference>
<name>A0ABY5TRH5_9GAMM</name>
<dbReference type="EMBL" id="CP103416">
    <property type="protein sequence ID" value="UVW34903.1"/>
    <property type="molecule type" value="Genomic_DNA"/>
</dbReference>
<evidence type="ECO:0000313" key="5">
    <source>
        <dbReference type="Proteomes" id="UP001059934"/>
    </source>
</evidence>